<protein>
    <submittedName>
        <fullName evidence="3">Uncharacterized protein</fullName>
    </submittedName>
</protein>
<keyword evidence="2" id="KW-0812">Transmembrane</keyword>
<comment type="caution">
    <text evidence="3">The sequence shown here is derived from an EMBL/GenBank/DDBJ whole genome shotgun (WGS) entry which is preliminary data.</text>
</comment>
<keyword evidence="4" id="KW-1185">Reference proteome</keyword>
<reference evidence="3" key="1">
    <citation type="thesis" date="2020" institute="ProQuest LLC" country="789 East Eisenhower Parkway, Ann Arbor, MI, USA">
        <title>Comparative Genomics and Chromosome Evolution.</title>
        <authorList>
            <person name="Mudd A.B."/>
        </authorList>
    </citation>
    <scope>NUCLEOTIDE SEQUENCE</scope>
    <source>
        <strain evidence="3">Female2</strain>
        <tissue evidence="3">Blood</tissue>
    </source>
</reference>
<feature type="region of interest" description="Disordered" evidence="1">
    <location>
        <begin position="40"/>
        <end position="73"/>
    </location>
</feature>
<evidence type="ECO:0000313" key="4">
    <source>
        <dbReference type="Proteomes" id="UP000812440"/>
    </source>
</evidence>
<feature type="compositionally biased region" description="Basic residues" evidence="1">
    <location>
        <begin position="60"/>
        <end position="71"/>
    </location>
</feature>
<evidence type="ECO:0000313" key="3">
    <source>
        <dbReference type="EMBL" id="KAG8453277.1"/>
    </source>
</evidence>
<keyword evidence="2" id="KW-1133">Transmembrane helix</keyword>
<feature type="compositionally biased region" description="Basic and acidic residues" evidence="1">
    <location>
        <begin position="49"/>
        <end position="59"/>
    </location>
</feature>
<dbReference type="Proteomes" id="UP000812440">
    <property type="component" value="Chromosome 1"/>
</dbReference>
<sequence length="82" mass="9545">MGGKAWSGKEYVLIMHIIFSFTLIQINRGYICLDKIKKKKKKKSSTRSFADDKHFISSREKKKAKKKKKKTCPTSITAKYML</sequence>
<dbReference type="AlphaFoldDB" id="A0A8T2KD10"/>
<dbReference type="EMBL" id="JAACNH010000001">
    <property type="protein sequence ID" value="KAG8453277.1"/>
    <property type="molecule type" value="Genomic_DNA"/>
</dbReference>
<gene>
    <name evidence="3" type="ORF">GDO86_000058</name>
</gene>
<organism evidence="3 4">
    <name type="scientific">Hymenochirus boettgeri</name>
    <name type="common">Congo dwarf clawed frog</name>
    <dbReference type="NCBI Taxonomy" id="247094"/>
    <lineage>
        <taxon>Eukaryota</taxon>
        <taxon>Metazoa</taxon>
        <taxon>Chordata</taxon>
        <taxon>Craniata</taxon>
        <taxon>Vertebrata</taxon>
        <taxon>Euteleostomi</taxon>
        <taxon>Amphibia</taxon>
        <taxon>Batrachia</taxon>
        <taxon>Anura</taxon>
        <taxon>Pipoidea</taxon>
        <taxon>Pipidae</taxon>
        <taxon>Pipinae</taxon>
        <taxon>Hymenochirus</taxon>
    </lineage>
</organism>
<proteinExistence type="predicted"/>
<keyword evidence="2" id="KW-0472">Membrane</keyword>
<evidence type="ECO:0000256" key="1">
    <source>
        <dbReference type="SAM" id="MobiDB-lite"/>
    </source>
</evidence>
<evidence type="ECO:0000256" key="2">
    <source>
        <dbReference type="SAM" id="Phobius"/>
    </source>
</evidence>
<name>A0A8T2KD10_9PIPI</name>
<accession>A0A8T2KD10</accession>
<feature type="transmembrane region" description="Helical" evidence="2">
    <location>
        <begin position="12"/>
        <end position="33"/>
    </location>
</feature>